<gene>
    <name evidence="2" type="ORF">PACLA_8A076701</name>
</gene>
<evidence type="ECO:0000256" key="1">
    <source>
        <dbReference type="SAM" id="MobiDB-lite"/>
    </source>
</evidence>
<feature type="compositionally biased region" description="Gly residues" evidence="1">
    <location>
        <begin position="57"/>
        <end position="111"/>
    </location>
</feature>
<feature type="region of interest" description="Disordered" evidence="1">
    <location>
        <begin position="52"/>
        <end position="111"/>
    </location>
</feature>
<proteinExistence type="predicted"/>
<accession>A0A6S7H878</accession>
<protein>
    <submittedName>
        <fullName evidence="2">Uncharacterized protein</fullName>
    </submittedName>
</protein>
<evidence type="ECO:0000313" key="3">
    <source>
        <dbReference type="Proteomes" id="UP001152795"/>
    </source>
</evidence>
<comment type="caution">
    <text evidence="2">The sequence shown here is derived from an EMBL/GenBank/DDBJ whole genome shotgun (WGS) entry which is preliminary data.</text>
</comment>
<feature type="non-terminal residue" evidence="2">
    <location>
        <position position="111"/>
    </location>
</feature>
<keyword evidence="3" id="KW-1185">Reference proteome</keyword>
<dbReference type="EMBL" id="CACRXK020003529">
    <property type="protein sequence ID" value="CAB3999167.1"/>
    <property type="molecule type" value="Genomic_DNA"/>
</dbReference>
<name>A0A6S7H878_PARCT</name>
<sequence length="111" mass="10570">MTVIPVQLDTKTRCLAGRNLIISRLFRTATSNGIKDAGHDCSCHTVDNGSDDCDNGNDGGGNNGGGHNGGGDDGNAGGGNNGGGHNGGGNDGGGHNGGGNDGGGHNGGGND</sequence>
<organism evidence="2 3">
    <name type="scientific">Paramuricea clavata</name>
    <name type="common">Red gorgonian</name>
    <name type="synonym">Violescent sea-whip</name>
    <dbReference type="NCBI Taxonomy" id="317549"/>
    <lineage>
        <taxon>Eukaryota</taxon>
        <taxon>Metazoa</taxon>
        <taxon>Cnidaria</taxon>
        <taxon>Anthozoa</taxon>
        <taxon>Octocorallia</taxon>
        <taxon>Malacalcyonacea</taxon>
        <taxon>Plexauridae</taxon>
        <taxon>Paramuricea</taxon>
    </lineage>
</organism>
<dbReference type="Proteomes" id="UP001152795">
    <property type="component" value="Unassembled WGS sequence"/>
</dbReference>
<evidence type="ECO:0000313" key="2">
    <source>
        <dbReference type="EMBL" id="CAB3999167.1"/>
    </source>
</evidence>
<reference evidence="2" key="1">
    <citation type="submission" date="2020-04" db="EMBL/GenBank/DDBJ databases">
        <authorList>
            <person name="Alioto T."/>
            <person name="Alioto T."/>
            <person name="Gomez Garrido J."/>
        </authorList>
    </citation>
    <scope>NUCLEOTIDE SEQUENCE</scope>
    <source>
        <strain evidence="2">A484AB</strain>
    </source>
</reference>
<dbReference type="AlphaFoldDB" id="A0A6S7H878"/>